<evidence type="ECO:0000313" key="2">
    <source>
        <dbReference type="Proteomes" id="UP000054279"/>
    </source>
</evidence>
<gene>
    <name evidence="1" type="ORF">M422DRAFT_271194</name>
</gene>
<dbReference type="InterPro" id="IPR036047">
    <property type="entry name" value="F-box-like_dom_sf"/>
</dbReference>
<name>A0A0C9U0R3_SPHS4</name>
<proteinExistence type="predicted"/>
<reference evidence="1 2" key="1">
    <citation type="submission" date="2014-06" db="EMBL/GenBank/DDBJ databases">
        <title>Evolutionary Origins and Diversification of the Mycorrhizal Mutualists.</title>
        <authorList>
            <consortium name="DOE Joint Genome Institute"/>
            <consortium name="Mycorrhizal Genomics Consortium"/>
            <person name="Kohler A."/>
            <person name="Kuo A."/>
            <person name="Nagy L.G."/>
            <person name="Floudas D."/>
            <person name="Copeland A."/>
            <person name="Barry K.W."/>
            <person name="Cichocki N."/>
            <person name="Veneault-Fourrey C."/>
            <person name="LaButti K."/>
            <person name="Lindquist E.A."/>
            <person name="Lipzen A."/>
            <person name="Lundell T."/>
            <person name="Morin E."/>
            <person name="Murat C."/>
            <person name="Riley R."/>
            <person name="Ohm R."/>
            <person name="Sun H."/>
            <person name="Tunlid A."/>
            <person name="Henrissat B."/>
            <person name="Grigoriev I.V."/>
            <person name="Hibbett D.S."/>
            <person name="Martin F."/>
        </authorList>
    </citation>
    <scope>NUCLEOTIDE SEQUENCE [LARGE SCALE GENOMIC DNA]</scope>
    <source>
        <strain evidence="1 2">SS14</strain>
    </source>
</reference>
<dbReference type="EMBL" id="KN837330">
    <property type="protein sequence ID" value="KIJ27589.1"/>
    <property type="molecule type" value="Genomic_DNA"/>
</dbReference>
<dbReference type="AlphaFoldDB" id="A0A0C9U0R3"/>
<keyword evidence="2" id="KW-1185">Reference proteome</keyword>
<sequence length="509" mass="58716">MNGRAFLAPTDANSLLDLSDELLELILGYIDDPKDVYSAGLTSKVLYKIAIPFHLQLRRIRCDQWNENLWRQFLNQNILAANVRWLEIDCGIPIGSPRERVPAFLVEPQSSRITNSQMHPVSLPTAVSKMSNLNRFCWREYRNTNDIVVKQTFDAVSKFCPDLEELHIEYHWHDKPSSDLTNARQEHLCPLPWQQLPCLKSLTIIAQCFYHACCHHPFYNILVTKHDLLLQDIYLDIHGFMTPHGDSNIERLFQLAYWPNLRRFTLLPSVAIWEDIQTPLFTEFLRRHTTLQALYLPDPNPFLIPGILPDDGLPALKAIQFPLYSSPEDRCPIPDRIAARLWHFGPKLTDYHLDFLERMPALRACHFKPTSAASLSEFVDIVPNIERLHCEGMLMAITDVDMAISVGVSHIQILSRFRRLTHLGSFFTNSITDITTVMGDRLLRVAAVAIPSLIFVQICVQKKLKWVRVKRDTQGNYIGYTFAQKVPELRDRYWGDFFIGLMEGVREPA</sequence>
<dbReference type="Proteomes" id="UP000054279">
    <property type="component" value="Unassembled WGS sequence"/>
</dbReference>
<dbReference type="SUPFAM" id="SSF81383">
    <property type="entry name" value="F-box domain"/>
    <property type="match status" value="1"/>
</dbReference>
<evidence type="ECO:0008006" key="3">
    <source>
        <dbReference type="Google" id="ProtNLM"/>
    </source>
</evidence>
<protein>
    <recommendedName>
        <fullName evidence="3">F-box domain-containing protein</fullName>
    </recommendedName>
</protein>
<dbReference type="HOGENOM" id="CLU_535473_0_0_1"/>
<accession>A0A0C9U0R3</accession>
<evidence type="ECO:0000313" key="1">
    <source>
        <dbReference type="EMBL" id="KIJ27589.1"/>
    </source>
</evidence>
<dbReference type="SUPFAM" id="SSF52047">
    <property type="entry name" value="RNI-like"/>
    <property type="match status" value="1"/>
</dbReference>
<organism evidence="1 2">
    <name type="scientific">Sphaerobolus stellatus (strain SS14)</name>
    <dbReference type="NCBI Taxonomy" id="990650"/>
    <lineage>
        <taxon>Eukaryota</taxon>
        <taxon>Fungi</taxon>
        <taxon>Dikarya</taxon>
        <taxon>Basidiomycota</taxon>
        <taxon>Agaricomycotina</taxon>
        <taxon>Agaricomycetes</taxon>
        <taxon>Phallomycetidae</taxon>
        <taxon>Geastrales</taxon>
        <taxon>Sphaerobolaceae</taxon>
        <taxon>Sphaerobolus</taxon>
    </lineage>
</organism>